<dbReference type="Pfam" id="PF26079">
    <property type="entry name" value="Baseplate_J_C"/>
    <property type="match status" value="1"/>
</dbReference>
<evidence type="ECO:0000259" key="4">
    <source>
        <dbReference type="Pfam" id="PF26079"/>
    </source>
</evidence>
<dbReference type="InterPro" id="IPR058531">
    <property type="entry name" value="Baseplate_J_M"/>
</dbReference>
<evidence type="ECO:0000259" key="2">
    <source>
        <dbReference type="Pfam" id="PF04865"/>
    </source>
</evidence>
<dbReference type="OrthoDB" id="2554267at2"/>
<dbReference type="InterPro" id="IPR006949">
    <property type="entry name" value="Barrel_Baseplate_J-like"/>
</dbReference>
<evidence type="ECO:0000256" key="1">
    <source>
        <dbReference type="ARBA" id="ARBA00038087"/>
    </source>
</evidence>
<dbReference type="EMBL" id="CP000724">
    <property type="protein sequence ID" value="ABR48584.1"/>
    <property type="molecule type" value="Genomic_DNA"/>
</dbReference>
<dbReference type="RefSeq" id="WP_012063559.1">
    <property type="nucleotide sequence ID" value="NC_009633.1"/>
</dbReference>
<dbReference type="PANTHER" id="PTHR37829">
    <property type="entry name" value="PHAGE-LIKE ELEMENT PBSX PROTEIN XKDT"/>
    <property type="match status" value="1"/>
</dbReference>
<sequence length="355" mass="38771">MYEGKTKEQIHEEMLDQISKKYDKTPGEFIYDATKPPAIKLEEVYKDLDDVIDKLDIENLKGEELERFVYQRTGIGRKKATYSIGRVLAKGNGSVNAGNLFETEGGIQFEAVQGVIINGEGYVNIKCAVAGGVGNVPANQIKFMPVTISGINEVVNTEATTGGFEAETDQALLQRYYERRQTPATSGNKAHYKNWAKEVPGVGDAKVFSLWNGDNTVKVILIDAEKQPASLELIEMVQEYIDPGMTGLGEGEAPIGAYCTISSAIGKEINISFTAIKDPSVSDLERQQSVEKNINNYLKEIAFVENYVSYGIVGSLILQSEGIEDYSDLVINDGSSNISIGNEEVAILGSVVINE</sequence>
<feature type="domain" description="Baseplate J-like C-terminal" evidence="4">
    <location>
        <begin position="269"/>
        <end position="354"/>
    </location>
</feature>
<accession>A6TQW6</accession>
<dbReference type="HOGENOM" id="CLU_039609_0_0_9"/>
<dbReference type="Proteomes" id="UP000001572">
    <property type="component" value="Chromosome"/>
</dbReference>
<gene>
    <name evidence="5" type="ordered locus">Amet_2430</name>
</gene>
<dbReference type="PANTHER" id="PTHR37829:SF3">
    <property type="entry name" value="PROTEIN JAYE-RELATED"/>
    <property type="match status" value="1"/>
</dbReference>
<comment type="similarity">
    <text evidence="1">Belongs to the Mu gp47/PBSX XkdT family.</text>
</comment>
<reference evidence="6" key="1">
    <citation type="journal article" date="2016" name="Genome Announc.">
        <title>Complete genome sequence of Alkaliphilus metalliredigens strain QYMF, an alkaliphilic and metal-reducing bacterium isolated from borax-contaminated leachate ponds.</title>
        <authorList>
            <person name="Hwang C."/>
            <person name="Copeland A."/>
            <person name="Lucas S."/>
            <person name="Lapidus A."/>
            <person name="Barry K."/>
            <person name="Detter J.C."/>
            <person name="Glavina Del Rio T."/>
            <person name="Hammon N."/>
            <person name="Israni S."/>
            <person name="Dalin E."/>
            <person name="Tice H."/>
            <person name="Pitluck S."/>
            <person name="Chertkov O."/>
            <person name="Brettin T."/>
            <person name="Bruce D."/>
            <person name="Han C."/>
            <person name="Schmutz J."/>
            <person name="Larimer F."/>
            <person name="Land M.L."/>
            <person name="Hauser L."/>
            <person name="Kyrpides N."/>
            <person name="Mikhailova N."/>
            <person name="Ye Q."/>
            <person name="Zhou J."/>
            <person name="Richardson P."/>
            <person name="Fields M.W."/>
        </authorList>
    </citation>
    <scope>NUCLEOTIDE SEQUENCE [LARGE SCALE GENOMIC DNA]</scope>
    <source>
        <strain evidence="6">QYMF</strain>
    </source>
</reference>
<feature type="domain" description="Baseplate J-like central" evidence="3">
    <location>
        <begin position="184"/>
        <end position="262"/>
    </location>
</feature>
<dbReference type="InterPro" id="IPR052399">
    <property type="entry name" value="Phage_Baseplate_Assmbl_Protein"/>
</dbReference>
<keyword evidence="6" id="KW-1185">Reference proteome</keyword>
<proteinExistence type="inferred from homology"/>
<protein>
    <submittedName>
        <fullName evidence="5">Baseplate J family protein</fullName>
    </submittedName>
</protein>
<evidence type="ECO:0000313" key="6">
    <source>
        <dbReference type="Proteomes" id="UP000001572"/>
    </source>
</evidence>
<organism evidence="5 6">
    <name type="scientific">Alkaliphilus metalliredigens (strain QYMF)</name>
    <dbReference type="NCBI Taxonomy" id="293826"/>
    <lineage>
        <taxon>Bacteria</taxon>
        <taxon>Bacillati</taxon>
        <taxon>Bacillota</taxon>
        <taxon>Clostridia</taxon>
        <taxon>Peptostreptococcales</taxon>
        <taxon>Natronincolaceae</taxon>
        <taxon>Alkaliphilus</taxon>
    </lineage>
</organism>
<dbReference type="Pfam" id="PF04865">
    <property type="entry name" value="Baseplate_J"/>
    <property type="match status" value="1"/>
</dbReference>
<feature type="domain" description="Baseplate protein J-like barrel" evidence="2">
    <location>
        <begin position="94"/>
        <end position="163"/>
    </location>
</feature>
<dbReference type="InterPro" id="IPR058530">
    <property type="entry name" value="Baseplate_J-like_C"/>
</dbReference>
<evidence type="ECO:0000313" key="5">
    <source>
        <dbReference type="EMBL" id="ABR48584.1"/>
    </source>
</evidence>
<dbReference type="Pfam" id="PF26078">
    <property type="entry name" value="Baseplate_J_M"/>
    <property type="match status" value="1"/>
</dbReference>
<dbReference type="AlphaFoldDB" id="A6TQW6"/>
<dbReference type="STRING" id="293826.Amet_2430"/>
<name>A6TQW6_ALKMQ</name>
<dbReference type="eggNOG" id="COG3299">
    <property type="taxonomic scope" value="Bacteria"/>
</dbReference>
<dbReference type="KEGG" id="amt:Amet_2430"/>
<evidence type="ECO:0000259" key="3">
    <source>
        <dbReference type="Pfam" id="PF26078"/>
    </source>
</evidence>